<evidence type="ECO:0000256" key="3">
    <source>
        <dbReference type="ARBA" id="ARBA00022795"/>
    </source>
</evidence>
<dbReference type="Pfam" id="PF05130">
    <property type="entry name" value="FlgN"/>
    <property type="match status" value="1"/>
</dbReference>
<comment type="similarity">
    <text evidence="2">Belongs to the FlgN family.</text>
</comment>
<organism evidence="4 5">
    <name type="scientific">Halomonas mongoliensis</name>
    <dbReference type="NCBI Taxonomy" id="321265"/>
    <lineage>
        <taxon>Bacteria</taxon>
        <taxon>Pseudomonadati</taxon>
        <taxon>Pseudomonadota</taxon>
        <taxon>Gammaproteobacteria</taxon>
        <taxon>Oceanospirillales</taxon>
        <taxon>Halomonadaceae</taxon>
        <taxon>Halomonas</taxon>
    </lineage>
</organism>
<keyword evidence="5" id="KW-1185">Reference proteome</keyword>
<dbReference type="Proteomes" id="UP001252270">
    <property type="component" value="Unassembled WGS sequence"/>
</dbReference>
<gene>
    <name evidence="4" type="primary">flgN</name>
    <name evidence="4" type="ORF">QC820_11145</name>
</gene>
<sequence>MSLARLLSDQNSRLGKLKRLLEEELQLLTPSQIDGDALTRVAQQKRSLLDEVERMEVLRRQVQTRLGYADGLEGARAAAEEAGCLAAWEACLSATERTARLNDLVGEVLEMRTLHNQKMLAFIRQIAEKTLYDPSGRASRQSGRISTSA</sequence>
<evidence type="ECO:0000313" key="4">
    <source>
        <dbReference type="EMBL" id="MDR5893371.1"/>
    </source>
</evidence>
<keyword evidence="4" id="KW-0969">Cilium</keyword>
<evidence type="ECO:0000256" key="1">
    <source>
        <dbReference type="ARBA" id="ARBA00002397"/>
    </source>
</evidence>
<evidence type="ECO:0000256" key="2">
    <source>
        <dbReference type="ARBA" id="ARBA00007703"/>
    </source>
</evidence>
<dbReference type="SUPFAM" id="SSF140566">
    <property type="entry name" value="FlgN-like"/>
    <property type="match status" value="1"/>
</dbReference>
<comment type="function">
    <text evidence="1">Required for the efficient initiation of filament assembly.</text>
</comment>
<reference evidence="4 5" key="1">
    <citation type="submission" date="2023-04" db="EMBL/GenBank/DDBJ databases">
        <title>A long-awaited taxogenomic arrangement of the family Halomonadaceae.</title>
        <authorList>
            <person name="De La Haba R."/>
            <person name="Chuvochina M."/>
            <person name="Wittouck S."/>
            <person name="Arahal D.R."/>
            <person name="Sanchez-Porro C."/>
            <person name="Hugenholtz P."/>
            <person name="Ventosa A."/>
        </authorList>
    </citation>
    <scope>NUCLEOTIDE SEQUENCE [LARGE SCALE GENOMIC DNA]</scope>
    <source>
        <strain evidence="4 5">DSM 17332</strain>
    </source>
</reference>
<proteinExistence type="inferred from homology"/>
<dbReference type="Gene3D" id="1.20.58.300">
    <property type="entry name" value="FlgN-like"/>
    <property type="match status" value="1"/>
</dbReference>
<evidence type="ECO:0000313" key="5">
    <source>
        <dbReference type="Proteomes" id="UP001252270"/>
    </source>
</evidence>
<protein>
    <submittedName>
        <fullName evidence="4">Flagellar export chaperone FlgN</fullName>
    </submittedName>
</protein>
<name>A0ABU1GMX1_9GAMM</name>
<comment type="caution">
    <text evidence="4">The sequence shown here is derived from an EMBL/GenBank/DDBJ whole genome shotgun (WGS) entry which is preliminary data.</text>
</comment>
<dbReference type="InterPro" id="IPR007809">
    <property type="entry name" value="FlgN-like"/>
</dbReference>
<dbReference type="RefSeq" id="WP_309636991.1">
    <property type="nucleotide sequence ID" value="NZ_JARWAL010000009.1"/>
</dbReference>
<dbReference type="InterPro" id="IPR036679">
    <property type="entry name" value="FlgN-like_sf"/>
</dbReference>
<keyword evidence="4" id="KW-0966">Cell projection</keyword>
<keyword evidence="4" id="KW-0282">Flagellum</keyword>
<accession>A0ABU1GMX1</accession>
<dbReference type="EMBL" id="JARWAL010000009">
    <property type="protein sequence ID" value="MDR5893371.1"/>
    <property type="molecule type" value="Genomic_DNA"/>
</dbReference>
<keyword evidence="3" id="KW-1005">Bacterial flagellum biogenesis</keyword>